<dbReference type="GO" id="GO:0003677">
    <property type="term" value="F:DNA binding"/>
    <property type="evidence" value="ECO:0007669"/>
    <property type="project" value="UniProtKB-KW"/>
</dbReference>
<dbReference type="PROSITE" id="PS50043">
    <property type="entry name" value="HTH_LUXR_2"/>
    <property type="match status" value="1"/>
</dbReference>
<dbReference type="EMBL" id="PGTB01000135">
    <property type="protein sequence ID" value="PJE34837.1"/>
    <property type="molecule type" value="Genomic_DNA"/>
</dbReference>
<dbReference type="PANTHER" id="PTHR44688:SF16">
    <property type="entry name" value="DNA-BINDING TRANSCRIPTIONAL ACTIVATOR DEVR_DOSR"/>
    <property type="match status" value="1"/>
</dbReference>
<dbReference type="Gene3D" id="1.10.10.10">
    <property type="entry name" value="Winged helix-like DNA-binding domain superfamily/Winged helix DNA-binding domain"/>
    <property type="match status" value="1"/>
</dbReference>
<keyword evidence="1" id="KW-0805">Transcription regulation</keyword>
<dbReference type="PRINTS" id="PR00038">
    <property type="entry name" value="HTHLUXR"/>
</dbReference>
<keyword evidence="2" id="KW-0238">DNA-binding</keyword>
<comment type="caution">
    <text evidence="5">The sequence shown here is derived from an EMBL/GenBank/DDBJ whole genome shotgun (WGS) entry which is preliminary data.</text>
</comment>
<name>A0A2M8IWD5_9RHOB</name>
<dbReference type="SMART" id="SM00421">
    <property type="entry name" value="HTH_LUXR"/>
    <property type="match status" value="1"/>
</dbReference>
<dbReference type="GO" id="GO:0006355">
    <property type="term" value="P:regulation of DNA-templated transcription"/>
    <property type="evidence" value="ECO:0007669"/>
    <property type="project" value="InterPro"/>
</dbReference>
<dbReference type="AlphaFoldDB" id="A0A2M8IWD5"/>
<protein>
    <submittedName>
        <fullName evidence="5">LuxR family transcriptional regulator</fullName>
    </submittedName>
</protein>
<dbReference type="PANTHER" id="PTHR44688">
    <property type="entry name" value="DNA-BINDING TRANSCRIPTIONAL ACTIVATOR DEVR_DOSR"/>
    <property type="match status" value="1"/>
</dbReference>
<accession>A0A2M8IWD5</accession>
<organism evidence="5 6">
    <name type="scientific">Pseudooceanicola lipolyticus</name>
    <dbReference type="NCBI Taxonomy" id="2029104"/>
    <lineage>
        <taxon>Bacteria</taxon>
        <taxon>Pseudomonadati</taxon>
        <taxon>Pseudomonadota</taxon>
        <taxon>Alphaproteobacteria</taxon>
        <taxon>Rhodobacterales</taxon>
        <taxon>Paracoccaceae</taxon>
        <taxon>Pseudooceanicola</taxon>
    </lineage>
</organism>
<evidence type="ECO:0000259" key="4">
    <source>
        <dbReference type="PROSITE" id="PS50043"/>
    </source>
</evidence>
<keyword evidence="6" id="KW-1185">Reference proteome</keyword>
<evidence type="ECO:0000313" key="5">
    <source>
        <dbReference type="EMBL" id="PJE34837.1"/>
    </source>
</evidence>
<feature type="domain" description="HTH luxR-type" evidence="4">
    <location>
        <begin position="196"/>
        <end position="261"/>
    </location>
</feature>
<proteinExistence type="predicted"/>
<gene>
    <name evidence="5" type="ORF">CVM52_20205</name>
</gene>
<dbReference type="InterPro" id="IPR000792">
    <property type="entry name" value="Tscrpt_reg_LuxR_C"/>
</dbReference>
<dbReference type="SUPFAM" id="SSF46894">
    <property type="entry name" value="C-terminal effector domain of the bipartite response regulators"/>
    <property type="match status" value="1"/>
</dbReference>
<dbReference type="Proteomes" id="UP000231553">
    <property type="component" value="Unassembled WGS sequence"/>
</dbReference>
<dbReference type="InterPro" id="IPR036388">
    <property type="entry name" value="WH-like_DNA-bd_sf"/>
</dbReference>
<dbReference type="Pfam" id="PF00196">
    <property type="entry name" value="GerE"/>
    <property type="match status" value="1"/>
</dbReference>
<evidence type="ECO:0000256" key="3">
    <source>
        <dbReference type="ARBA" id="ARBA00023163"/>
    </source>
</evidence>
<dbReference type="InterPro" id="IPR016032">
    <property type="entry name" value="Sig_transdc_resp-reg_C-effctor"/>
</dbReference>
<evidence type="ECO:0000313" key="6">
    <source>
        <dbReference type="Proteomes" id="UP000231553"/>
    </source>
</evidence>
<dbReference type="OrthoDB" id="343383at2"/>
<dbReference type="RefSeq" id="WP_100164226.1">
    <property type="nucleotide sequence ID" value="NZ_PGTB01000135.1"/>
</dbReference>
<sequence>MTTDSLEAALEGAIRSLGANTFHGLFAAAVRAIIDYDNVISMIWTGPASPVVVYKDYRGSNVFRRLEEDYLSAAFQLDPFYRYHLDGAKPGSYRLLEISPDNFTRSKYYEWYYGDLGISDEITLFCPIGKQMTATVSIGTSTTSHTRFSAKSERRLRQYEGVLLALLSRHFELQFPKTARPSQEAALSTQLKMALEDIHDIKLSNRQAEVAILILQGHSSESVALTLNISPQTVKVFRKQLYKRCKITSQAELFSLLMPLLER</sequence>
<reference evidence="5 6" key="1">
    <citation type="journal article" date="2018" name="Int. J. Syst. Evol. Microbiol.">
        <title>Pseudooceanicola lipolyticus sp. nov., a marine alphaproteobacterium, reclassification of Oceanicola flagellatus as Pseudooceanicola flagellatus comb. nov. and emended description of the genus Pseudooceanicola.</title>
        <authorList>
            <person name="Huang M.-M."/>
            <person name="Guo L.-L."/>
            <person name="Wu Y.-H."/>
            <person name="Lai Q.-L."/>
            <person name="Shao Z.-Z."/>
            <person name="Wang C.-S."/>
            <person name="Wu M."/>
            <person name="Xu X.-W."/>
        </authorList>
    </citation>
    <scope>NUCLEOTIDE SEQUENCE [LARGE SCALE GENOMIC DNA]</scope>
    <source>
        <strain evidence="5 6">157</strain>
    </source>
</reference>
<keyword evidence="3" id="KW-0804">Transcription</keyword>
<evidence type="ECO:0000256" key="2">
    <source>
        <dbReference type="ARBA" id="ARBA00023125"/>
    </source>
</evidence>
<evidence type="ECO:0000256" key="1">
    <source>
        <dbReference type="ARBA" id="ARBA00023015"/>
    </source>
</evidence>